<protein>
    <submittedName>
        <fullName evidence="3">Uncharacterized protein</fullName>
    </submittedName>
</protein>
<feature type="transmembrane region" description="Helical" evidence="2">
    <location>
        <begin position="232"/>
        <end position="255"/>
    </location>
</feature>
<evidence type="ECO:0000256" key="2">
    <source>
        <dbReference type="SAM" id="Phobius"/>
    </source>
</evidence>
<keyword evidence="2" id="KW-1133">Transmembrane helix</keyword>
<keyword evidence="2" id="KW-0812">Transmembrane</keyword>
<keyword evidence="4" id="KW-1185">Reference proteome</keyword>
<name>A0AAD8RYI4_LOLMU</name>
<proteinExistence type="predicted"/>
<evidence type="ECO:0000313" key="3">
    <source>
        <dbReference type="EMBL" id="KAK1633192.1"/>
    </source>
</evidence>
<organism evidence="3 4">
    <name type="scientific">Lolium multiflorum</name>
    <name type="common">Italian ryegrass</name>
    <name type="synonym">Lolium perenne subsp. multiflorum</name>
    <dbReference type="NCBI Taxonomy" id="4521"/>
    <lineage>
        <taxon>Eukaryota</taxon>
        <taxon>Viridiplantae</taxon>
        <taxon>Streptophyta</taxon>
        <taxon>Embryophyta</taxon>
        <taxon>Tracheophyta</taxon>
        <taxon>Spermatophyta</taxon>
        <taxon>Magnoliopsida</taxon>
        <taxon>Liliopsida</taxon>
        <taxon>Poales</taxon>
        <taxon>Poaceae</taxon>
        <taxon>BOP clade</taxon>
        <taxon>Pooideae</taxon>
        <taxon>Poodae</taxon>
        <taxon>Poeae</taxon>
        <taxon>Poeae Chloroplast Group 2 (Poeae type)</taxon>
        <taxon>Loliodinae</taxon>
        <taxon>Loliinae</taxon>
        <taxon>Lolium</taxon>
    </lineage>
</organism>
<reference evidence="3" key="1">
    <citation type="submission" date="2023-07" db="EMBL/GenBank/DDBJ databases">
        <title>A chromosome-level genome assembly of Lolium multiflorum.</title>
        <authorList>
            <person name="Chen Y."/>
            <person name="Copetti D."/>
            <person name="Kolliker R."/>
            <person name="Studer B."/>
        </authorList>
    </citation>
    <scope>NUCLEOTIDE SEQUENCE</scope>
    <source>
        <strain evidence="3">02402/16</strain>
        <tissue evidence="3">Leaf</tissue>
    </source>
</reference>
<feature type="transmembrane region" description="Helical" evidence="2">
    <location>
        <begin position="267"/>
        <end position="287"/>
    </location>
</feature>
<dbReference type="EMBL" id="JAUUTY010000005">
    <property type="protein sequence ID" value="KAK1633192.1"/>
    <property type="molecule type" value="Genomic_DNA"/>
</dbReference>
<dbReference type="Pfam" id="PF14223">
    <property type="entry name" value="Retrotran_gag_2"/>
    <property type="match status" value="1"/>
</dbReference>
<comment type="caution">
    <text evidence="3">The sequence shown here is derived from an EMBL/GenBank/DDBJ whole genome shotgun (WGS) entry which is preliminary data.</text>
</comment>
<dbReference type="Proteomes" id="UP001231189">
    <property type="component" value="Unassembled WGS sequence"/>
</dbReference>
<feature type="transmembrane region" description="Helical" evidence="2">
    <location>
        <begin position="340"/>
        <end position="359"/>
    </location>
</feature>
<feature type="region of interest" description="Disordered" evidence="1">
    <location>
        <begin position="465"/>
        <end position="485"/>
    </location>
</feature>
<evidence type="ECO:0000313" key="4">
    <source>
        <dbReference type="Proteomes" id="UP001231189"/>
    </source>
</evidence>
<gene>
    <name evidence="3" type="ORF">QYE76_007507</name>
</gene>
<dbReference type="AlphaFoldDB" id="A0AAD8RYI4"/>
<accession>A0AAD8RYI4</accession>
<dbReference type="PANTHER" id="PTHR47481">
    <property type="match status" value="1"/>
</dbReference>
<dbReference type="PANTHER" id="PTHR47481:SF31">
    <property type="entry name" value="OS01G0873500 PROTEIN"/>
    <property type="match status" value="1"/>
</dbReference>
<keyword evidence="2" id="KW-0472">Membrane</keyword>
<sequence length="524" mass="55872">MASSSFATALATALGAPPTQPLTRDNALVWRALVIPALCGAWLLDLVEGKDPAPDKIIEAEDDKGMKVKIPNPNYASWIARDQQVLRWLLNSLSPDVLTHVIGLDTSAETWAAVNTHVSTSSKSRIQHLRAALVETKKNDMSAEKYFSKMQTIAQELAAAGKPLDDDELVWLMRFLASTHLLILPVAEVVLPPMVRTAGKTTVVGMTTVVLRITEAGVMTTMAGAMSAPATVMMMVAVMMMAAAVMEVVETVVVTKVATKTVVLADVMMQIDVMMVGGVVIASPLAMSTPPARFVISMGIRQRTVGGAMEIIVVTMESVETMVQMQILHLMMLTPTGTTILALLIISPIPWNILLARLIPRWKLSMRILPPLGRVLAPAVRLAGPGRRVLTTRPRPVLMQHVQAGPRLCMRSVKRVARLEPAIGPPTRGTGWPGSGGTGAPGSFQISFSFAGLVRWSVWTAGSAPRRSTAVDGPPAQVLATKSRSGHSPVGLCRTAGLWPGLIGPAPAGPVPGPVDRVLDDLLC</sequence>
<evidence type="ECO:0000256" key="1">
    <source>
        <dbReference type="SAM" id="MobiDB-lite"/>
    </source>
</evidence>